<dbReference type="GO" id="GO:0004180">
    <property type="term" value="F:carboxypeptidase activity"/>
    <property type="evidence" value="ECO:0007669"/>
    <property type="project" value="UniProtKB-KW"/>
</dbReference>
<dbReference type="CDD" id="cd14852">
    <property type="entry name" value="LD-carboxypeptidase"/>
    <property type="match status" value="1"/>
</dbReference>
<proteinExistence type="predicted"/>
<evidence type="ECO:0000259" key="2">
    <source>
        <dbReference type="Pfam" id="PF02557"/>
    </source>
</evidence>
<dbReference type="InterPro" id="IPR003709">
    <property type="entry name" value="VanY-like_core_dom"/>
</dbReference>
<evidence type="ECO:0000313" key="4">
    <source>
        <dbReference type="Proteomes" id="UP000199687"/>
    </source>
</evidence>
<dbReference type="InterPro" id="IPR058193">
    <property type="entry name" value="VanY/YodJ_core_dom"/>
</dbReference>
<keyword evidence="3" id="KW-0645">Protease</keyword>
<dbReference type="PROSITE" id="PS51257">
    <property type="entry name" value="PROKAR_LIPOPROTEIN"/>
    <property type="match status" value="1"/>
</dbReference>
<feature type="compositionally biased region" description="Polar residues" evidence="1">
    <location>
        <begin position="106"/>
        <end position="115"/>
    </location>
</feature>
<evidence type="ECO:0000256" key="1">
    <source>
        <dbReference type="SAM" id="MobiDB-lite"/>
    </source>
</evidence>
<sequence length="310" mass="34750">MRKMIYFILMGIILAGCQNDTQTNEQPAKDTGVEEQVTGDTEENNDKDLKDKDSEQTENTEENEEESIDNEETPAEAEKEEAPNADKPANNQTDQETGEPEKQTEPENSPANENKLTVVEDPNSIELVVNKQRKLPDGYKPPDLVEPNVSFYASEGDPKRLMRKEAAAALEELFAGAKQSGLDFVAVSGYRSYDRQKVIYENNVANNGQAHADKYSARPGTSEHQTGLAMDVASAALVSVLEPSFIQTDEGKWLAENAHQYGFVIRYLEGKEHITGYSYEPWHIRFVGKENAAEIYEQQLTLEEFFGLYP</sequence>
<accession>A0A1H9SJF4</accession>
<feature type="compositionally biased region" description="Acidic residues" evidence="1">
    <location>
        <begin position="56"/>
        <end position="75"/>
    </location>
</feature>
<dbReference type="RefSeq" id="WP_245711662.1">
    <property type="nucleotide sequence ID" value="NZ_FOGL01000011.1"/>
</dbReference>
<dbReference type="Pfam" id="PF02557">
    <property type="entry name" value="VanY"/>
    <property type="match status" value="1"/>
</dbReference>
<dbReference type="EMBL" id="FOGL01000011">
    <property type="protein sequence ID" value="SER84493.1"/>
    <property type="molecule type" value="Genomic_DNA"/>
</dbReference>
<dbReference type="PANTHER" id="PTHR34385">
    <property type="entry name" value="D-ALANYL-D-ALANINE CARBOXYPEPTIDASE"/>
    <property type="match status" value="1"/>
</dbReference>
<dbReference type="SUPFAM" id="SSF55166">
    <property type="entry name" value="Hedgehog/DD-peptidase"/>
    <property type="match status" value="1"/>
</dbReference>
<dbReference type="PANTHER" id="PTHR34385:SF1">
    <property type="entry name" value="PEPTIDOGLYCAN L-ALANYL-D-GLUTAMATE ENDOPEPTIDASE CWLK"/>
    <property type="match status" value="1"/>
</dbReference>
<feature type="domain" description="D-alanyl-D-alanine carboxypeptidase-like core" evidence="2">
    <location>
        <begin position="160"/>
        <end position="289"/>
    </location>
</feature>
<dbReference type="Gene3D" id="3.30.1380.10">
    <property type="match status" value="1"/>
</dbReference>
<keyword evidence="3" id="KW-0378">Hydrolase</keyword>
<feature type="region of interest" description="Disordered" evidence="1">
    <location>
        <begin position="21"/>
        <end position="123"/>
    </location>
</feature>
<dbReference type="InterPro" id="IPR052179">
    <property type="entry name" value="DD-CPase-like"/>
</dbReference>
<feature type="compositionally biased region" description="Basic and acidic residues" evidence="1">
    <location>
        <begin position="44"/>
        <end position="55"/>
    </location>
</feature>
<dbReference type="GO" id="GO:0006508">
    <property type="term" value="P:proteolysis"/>
    <property type="evidence" value="ECO:0007669"/>
    <property type="project" value="InterPro"/>
</dbReference>
<dbReference type="InterPro" id="IPR009045">
    <property type="entry name" value="Zn_M74/Hedgehog-like"/>
</dbReference>
<protein>
    <submittedName>
        <fullName evidence="3">D-alanyl-D-alanine carboxypeptidase</fullName>
    </submittedName>
</protein>
<evidence type="ECO:0000313" key="3">
    <source>
        <dbReference type="EMBL" id="SER84493.1"/>
    </source>
</evidence>
<keyword evidence="4" id="KW-1185">Reference proteome</keyword>
<gene>
    <name evidence="3" type="ORF">SAMN04487944_11138</name>
</gene>
<organism evidence="3 4">
    <name type="scientific">Gracilibacillus ureilyticus</name>
    <dbReference type="NCBI Taxonomy" id="531814"/>
    <lineage>
        <taxon>Bacteria</taxon>
        <taxon>Bacillati</taxon>
        <taxon>Bacillota</taxon>
        <taxon>Bacilli</taxon>
        <taxon>Bacillales</taxon>
        <taxon>Bacillaceae</taxon>
        <taxon>Gracilibacillus</taxon>
    </lineage>
</organism>
<keyword evidence="3" id="KW-0121">Carboxypeptidase</keyword>
<name>A0A1H9SJF4_9BACI</name>
<dbReference type="STRING" id="531814.SAMN04487944_11138"/>
<dbReference type="Proteomes" id="UP000199687">
    <property type="component" value="Unassembled WGS sequence"/>
</dbReference>
<dbReference type="AlphaFoldDB" id="A0A1H9SJF4"/>
<reference evidence="3 4" key="1">
    <citation type="submission" date="2016-10" db="EMBL/GenBank/DDBJ databases">
        <authorList>
            <person name="de Groot N.N."/>
        </authorList>
    </citation>
    <scope>NUCLEOTIDE SEQUENCE [LARGE SCALE GENOMIC DNA]</scope>
    <source>
        <strain evidence="3 4">CGMCC 1.7727</strain>
    </source>
</reference>